<evidence type="ECO:0000313" key="2">
    <source>
        <dbReference type="Proteomes" id="UP000199028"/>
    </source>
</evidence>
<dbReference type="RefSeq" id="WP_090063656.1">
    <property type="nucleotide sequence ID" value="NZ_FOFT01000002.1"/>
</dbReference>
<organism evidence="1 2">
    <name type="scientific">Lentzea flaviverrucosa</name>
    <dbReference type="NCBI Taxonomy" id="200379"/>
    <lineage>
        <taxon>Bacteria</taxon>
        <taxon>Bacillati</taxon>
        <taxon>Actinomycetota</taxon>
        <taxon>Actinomycetes</taxon>
        <taxon>Pseudonocardiales</taxon>
        <taxon>Pseudonocardiaceae</taxon>
        <taxon>Lentzea</taxon>
    </lineage>
</organism>
<dbReference type="AlphaFoldDB" id="A0A1H9EMI2"/>
<dbReference type="EMBL" id="FOFT01000002">
    <property type="protein sequence ID" value="SEQ26433.1"/>
    <property type="molecule type" value="Genomic_DNA"/>
</dbReference>
<dbReference type="Proteomes" id="UP000199028">
    <property type="component" value="Unassembled WGS sequence"/>
</dbReference>
<accession>A0A1H9EMI2</accession>
<keyword evidence="2" id="KW-1185">Reference proteome</keyword>
<name>A0A1H9EMI2_9PSEU</name>
<evidence type="ECO:0000313" key="1">
    <source>
        <dbReference type="EMBL" id="SEQ26433.1"/>
    </source>
</evidence>
<reference evidence="2" key="1">
    <citation type="submission" date="2016-10" db="EMBL/GenBank/DDBJ databases">
        <authorList>
            <person name="Varghese N."/>
            <person name="Submissions S."/>
        </authorList>
    </citation>
    <scope>NUCLEOTIDE SEQUENCE [LARGE SCALE GENOMIC DNA]</scope>
    <source>
        <strain evidence="2">CGMCC 4.578</strain>
    </source>
</reference>
<protein>
    <submittedName>
        <fullName evidence="1">Uncharacterized protein</fullName>
    </submittedName>
</protein>
<sequence>MSDNMVRHPGHPVLAIGDLVHYDASFVGDLPAKILGTHRTQDHGREIVKVRLMITIREPRNGFTPREQLTVEACDVLPRTGWRTLNNPFHKRHLLGWCLAWQACAECGREAPHHEEQKRGNG</sequence>
<proteinExistence type="predicted"/>
<dbReference type="OrthoDB" id="9911344at2"/>
<gene>
    <name evidence="1" type="ORF">SAMN05216195_10213</name>
</gene>